<protein>
    <recommendedName>
        <fullName evidence="8">FAD linked oxidase N-terminal domain-containing protein</fullName>
    </recommendedName>
</protein>
<dbReference type="GO" id="GO:0050660">
    <property type="term" value="F:flavin adenine dinucleotide binding"/>
    <property type="evidence" value="ECO:0007669"/>
    <property type="project" value="InterPro"/>
</dbReference>
<dbReference type="OrthoDB" id="9996127at2759"/>
<dbReference type="Proteomes" id="UP000258309">
    <property type="component" value="Unassembled WGS sequence"/>
</dbReference>
<dbReference type="InterPro" id="IPR050416">
    <property type="entry name" value="FAD-linked_Oxidoreductase"/>
</dbReference>
<keyword evidence="3" id="KW-0285">Flavoprotein</keyword>
<evidence type="ECO:0000256" key="3">
    <source>
        <dbReference type="ARBA" id="ARBA00022630"/>
    </source>
</evidence>
<dbReference type="STRING" id="5539.A0A3E2HJZ3"/>
<dbReference type="AlphaFoldDB" id="A0A3E2HJZ3"/>
<dbReference type="Gene3D" id="3.30.465.10">
    <property type="match status" value="1"/>
</dbReference>
<keyword evidence="7" id="KW-1185">Reference proteome</keyword>
<sequence>MFVTVYDHYDTTGENPGLVATELGNPQCGVNATLVLANGSVITTSETSYPDLFWGLRGAGHNFGIVTQITYRAHDLFPSNGLCKFTGGESDPGLTLTSIIAYFPQISNTKVVNASVPYNQVAEVSGTGVDGALCLSAPGFRFQQFPAQVNSTDIPSIRKVYNLTRESVIANPDLQGGAFVMEHFGRQAVQAVPAGSTAFPWRGDLTYALYQGTYNNASSDQNAIKLEETIRDTVLRRTGQTELHAYINYAVGRESFADIYGHETWRQKRLQALKR</sequence>
<dbReference type="PANTHER" id="PTHR42973">
    <property type="entry name" value="BINDING OXIDOREDUCTASE, PUTATIVE (AFU_ORTHOLOGUE AFUA_1G17690)-RELATED"/>
    <property type="match status" value="1"/>
</dbReference>
<gene>
    <name evidence="6" type="ORF">B7463_g2647</name>
</gene>
<organism evidence="6 7">
    <name type="scientific">Scytalidium lignicola</name>
    <name type="common">Hyphomycete</name>
    <dbReference type="NCBI Taxonomy" id="5539"/>
    <lineage>
        <taxon>Eukaryota</taxon>
        <taxon>Fungi</taxon>
        <taxon>Dikarya</taxon>
        <taxon>Ascomycota</taxon>
        <taxon>Pezizomycotina</taxon>
        <taxon>Leotiomycetes</taxon>
        <taxon>Leotiomycetes incertae sedis</taxon>
        <taxon>Scytalidium</taxon>
    </lineage>
</organism>
<dbReference type="GO" id="GO:0016491">
    <property type="term" value="F:oxidoreductase activity"/>
    <property type="evidence" value="ECO:0007669"/>
    <property type="project" value="UniProtKB-KW"/>
</dbReference>
<dbReference type="Gene3D" id="3.40.462.20">
    <property type="match status" value="1"/>
</dbReference>
<proteinExistence type="inferred from homology"/>
<comment type="similarity">
    <text evidence="2">Belongs to the oxygen-dependent FAD-linked oxidoreductase family.</text>
</comment>
<keyword evidence="5" id="KW-0560">Oxidoreductase</keyword>
<evidence type="ECO:0000313" key="6">
    <source>
        <dbReference type="EMBL" id="RFU33728.1"/>
    </source>
</evidence>
<comment type="caution">
    <text evidence="6">The sequence shown here is derived from an EMBL/GenBank/DDBJ whole genome shotgun (WGS) entry which is preliminary data.</text>
</comment>
<dbReference type="InterPro" id="IPR036318">
    <property type="entry name" value="FAD-bd_PCMH-like_sf"/>
</dbReference>
<evidence type="ECO:0000313" key="7">
    <source>
        <dbReference type="Proteomes" id="UP000258309"/>
    </source>
</evidence>
<feature type="non-terminal residue" evidence="6">
    <location>
        <position position="1"/>
    </location>
</feature>
<dbReference type="EMBL" id="NCSJ02000031">
    <property type="protein sequence ID" value="RFU33728.1"/>
    <property type="molecule type" value="Genomic_DNA"/>
</dbReference>
<reference evidence="6 7" key="1">
    <citation type="submission" date="2018-05" db="EMBL/GenBank/DDBJ databases">
        <title>Draft genome sequence of Scytalidium lignicola DSM 105466, a ubiquitous saprotrophic fungus.</title>
        <authorList>
            <person name="Buettner E."/>
            <person name="Gebauer A.M."/>
            <person name="Hofrichter M."/>
            <person name="Liers C."/>
            <person name="Kellner H."/>
        </authorList>
    </citation>
    <scope>NUCLEOTIDE SEQUENCE [LARGE SCALE GENOMIC DNA]</scope>
    <source>
        <strain evidence="6 7">DSM 105466</strain>
    </source>
</reference>
<dbReference type="InterPro" id="IPR016169">
    <property type="entry name" value="FAD-bd_PCMH_sub2"/>
</dbReference>
<evidence type="ECO:0000256" key="2">
    <source>
        <dbReference type="ARBA" id="ARBA00005466"/>
    </source>
</evidence>
<evidence type="ECO:0008006" key="8">
    <source>
        <dbReference type="Google" id="ProtNLM"/>
    </source>
</evidence>
<feature type="non-terminal residue" evidence="6">
    <location>
        <position position="275"/>
    </location>
</feature>
<accession>A0A3E2HJZ3</accession>
<evidence type="ECO:0000256" key="4">
    <source>
        <dbReference type="ARBA" id="ARBA00022827"/>
    </source>
</evidence>
<dbReference type="SUPFAM" id="SSF56176">
    <property type="entry name" value="FAD-binding/transporter-associated domain-like"/>
    <property type="match status" value="1"/>
</dbReference>
<dbReference type="PANTHER" id="PTHR42973:SF39">
    <property type="entry name" value="FAD-BINDING PCMH-TYPE DOMAIN-CONTAINING PROTEIN"/>
    <property type="match status" value="1"/>
</dbReference>
<comment type="cofactor">
    <cofactor evidence="1">
        <name>FAD</name>
        <dbReference type="ChEBI" id="CHEBI:57692"/>
    </cofactor>
</comment>
<evidence type="ECO:0000256" key="1">
    <source>
        <dbReference type="ARBA" id="ARBA00001974"/>
    </source>
</evidence>
<name>A0A3E2HJZ3_SCYLI</name>
<keyword evidence="4" id="KW-0274">FAD</keyword>
<evidence type="ECO:0000256" key="5">
    <source>
        <dbReference type="ARBA" id="ARBA00023002"/>
    </source>
</evidence>